<dbReference type="GO" id="GO:0016491">
    <property type="term" value="F:oxidoreductase activity"/>
    <property type="evidence" value="ECO:0007669"/>
    <property type="project" value="InterPro"/>
</dbReference>
<dbReference type="Gene3D" id="3.40.30.10">
    <property type="entry name" value="Glutaredoxin"/>
    <property type="match status" value="1"/>
</dbReference>
<gene>
    <name evidence="2" type="ORF">FJZ47_02175</name>
</gene>
<reference evidence="2" key="1">
    <citation type="submission" date="2019-03" db="EMBL/GenBank/DDBJ databases">
        <title>Lake Tanganyika Metagenome-Assembled Genomes (MAGs).</title>
        <authorList>
            <person name="Tran P."/>
        </authorList>
    </citation>
    <scope>NUCLEOTIDE SEQUENCE</scope>
    <source>
        <strain evidence="2">K_DeepCast_65m_m2_066</strain>
    </source>
</reference>
<sequence length="101" mass="11134">MPSVQRVHETFKEHDVVVLAISIDGGGDKAVKTFLEKRGYTFPIPVDARMDTARKFGVRGLPTTYVINRQGAIVAHGFGPVDFDNPEFMQYIKTLAAAPRG</sequence>
<organism evidence="2 3">
    <name type="scientific">Tectimicrobiota bacterium</name>
    <dbReference type="NCBI Taxonomy" id="2528274"/>
    <lineage>
        <taxon>Bacteria</taxon>
        <taxon>Pseudomonadati</taxon>
        <taxon>Nitrospinota/Tectimicrobiota group</taxon>
        <taxon>Candidatus Tectimicrobiota</taxon>
    </lineage>
</organism>
<protein>
    <submittedName>
        <fullName evidence="2">TlpA family protein disulfide reductase</fullName>
    </submittedName>
</protein>
<dbReference type="PANTHER" id="PTHR42852:SF18">
    <property type="entry name" value="CHROMOSOME UNDETERMINED SCAFFOLD_47, WHOLE GENOME SHOTGUN SEQUENCE"/>
    <property type="match status" value="1"/>
</dbReference>
<proteinExistence type="predicted"/>
<dbReference type="SUPFAM" id="SSF52833">
    <property type="entry name" value="Thioredoxin-like"/>
    <property type="match status" value="1"/>
</dbReference>
<dbReference type="InterPro" id="IPR036249">
    <property type="entry name" value="Thioredoxin-like_sf"/>
</dbReference>
<dbReference type="GO" id="GO:0016209">
    <property type="term" value="F:antioxidant activity"/>
    <property type="evidence" value="ECO:0007669"/>
    <property type="project" value="InterPro"/>
</dbReference>
<dbReference type="EMBL" id="VGLS01000034">
    <property type="protein sequence ID" value="MBM3222599.1"/>
    <property type="molecule type" value="Genomic_DNA"/>
</dbReference>
<dbReference type="Proteomes" id="UP000712673">
    <property type="component" value="Unassembled WGS sequence"/>
</dbReference>
<accession>A0A938B170</accession>
<evidence type="ECO:0000313" key="2">
    <source>
        <dbReference type="EMBL" id="MBM3222599.1"/>
    </source>
</evidence>
<dbReference type="InterPro" id="IPR000866">
    <property type="entry name" value="AhpC/TSA"/>
</dbReference>
<dbReference type="AlphaFoldDB" id="A0A938B170"/>
<dbReference type="InterPro" id="IPR050553">
    <property type="entry name" value="Thioredoxin_ResA/DsbE_sf"/>
</dbReference>
<evidence type="ECO:0000313" key="3">
    <source>
        <dbReference type="Proteomes" id="UP000712673"/>
    </source>
</evidence>
<feature type="domain" description="Alkyl hydroperoxide reductase subunit C/ Thiol specific antioxidant" evidence="1">
    <location>
        <begin position="1"/>
        <end position="75"/>
    </location>
</feature>
<dbReference type="PANTHER" id="PTHR42852">
    <property type="entry name" value="THIOL:DISULFIDE INTERCHANGE PROTEIN DSBE"/>
    <property type="match status" value="1"/>
</dbReference>
<name>A0A938B170_UNCTE</name>
<comment type="caution">
    <text evidence="2">The sequence shown here is derived from an EMBL/GenBank/DDBJ whole genome shotgun (WGS) entry which is preliminary data.</text>
</comment>
<dbReference type="Pfam" id="PF00578">
    <property type="entry name" value="AhpC-TSA"/>
    <property type="match status" value="1"/>
</dbReference>
<dbReference type="CDD" id="cd02966">
    <property type="entry name" value="TlpA_like_family"/>
    <property type="match status" value="1"/>
</dbReference>
<evidence type="ECO:0000259" key="1">
    <source>
        <dbReference type="Pfam" id="PF00578"/>
    </source>
</evidence>